<name>A0A9P9FTZ7_9HYPO</name>
<reference evidence="2" key="1">
    <citation type="journal article" date="2021" name="Nat. Commun.">
        <title>Genetic determinants of endophytism in the Arabidopsis root mycobiome.</title>
        <authorList>
            <person name="Mesny F."/>
            <person name="Miyauchi S."/>
            <person name="Thiergart T."/>
            <person name="Pickel B."/>
            <person name="Atanasova L."/>
            <person name="Karlsson M."/>
            <person name="Huettel B."/>
            <person name="Barry K.W."/>
            <person name="Haridas S."/>
            <person name="Chen C."/>
            <person name="Bauer D."/>
            <person name="Andreopoulos W."/>
            <person name="Pangilinan J."/>
            <person name="LaButti K."/>
            <person name="Riley R."/>
            <person name="Lipzen A."/>
            <person name="Clum A."/>
            <person name="Drula E."/>
            <person name="Henrissat B."/>
            <person name="Kohler A."/>
            <person name="Grigoriev I.V."/>
            <person name="Martin F.M."/>
            <person name="Hacquard S."/>
        </authorList>
    </citation>
    <scope>NUCLEOTIDE SEQUENCE</scope>
    <source>
        <strain evidence="2">MPI-CAGE-AT-0147</strain>
    </source>
</reference>
<keyword evidence="3" id="KW-1185">Reference proteome</keyword>
<proteinExistence type="predicted"/>
<accession>A0A9P9FTZ7</accession>
<dbReference type="Proteomes" id="UP000738349">
    <property type="component" value="Unassembled WGS sequence"/>
</dbReference>
<organism evidence="2 3">
    <name type="scientific">Dactylonectria macrodidyma</name>
    <dbReference type="NCBI Taxonomy" id="307937"/>
    <lineage>
        <taxon>Eukaryota</taxon>
        <taxon>Fungi</taxon>
        <taxon>Dikarya</taxon>
        <taxon>Ascomycota</taxon>
        <taxon>Pezizomycotina</taxon>
        <taxon>Sordariomycetes</taxon>
        <taxon>Hypocreomycetidae</taxon>
        <taxon>Hypocreales</taxon>
        <taxon>Nectriaceae</taxon>
        <taxon>Dactylonectria</taxon>
    </lineage>
</organism>
<dbReference type="OrthoDB" id="5069016at2759"/>
<feature type="compositionally biased region" description="Polar residues" evidence="1">
    <location>
        <begin position="292"/>
        <end position="308"/>
    </location>
</feature>
<dbReference type="EMBL" id="JAGMUV010000001">
    <property type="protein sequence ID" value="KAH7176445.1"/>
    <property type="molecule type" value="Genomic_DNA"/>
</dbReference>
<comment type="caution">
    <text evidence="2">The sequence shown here is derived from an EMBL/GenBank/DDBJ whole genome shotgun (WGS) entry which is preliminary data.</text>
</comment>
<feature type="compositionally biased region" description="Polar residues" evidence="1">
    <location>
        <begin position="188"/>
        <end position="203"/>
    </location>
</feature>
<feature type="region of interest" description="Disordered" evidence="1">
    <location>
        <begin position="288"/>
        <end position="325"/>
    </location>
</feature>
<protein>
    <submittedName>
        <fullName evidence="2">Uncharacterized protein</fullName>
    </submittedName>
</protein>
<sequence length="325" mass="35501">MAEIVGVAATATQLAVMCGSLLDLMKKIKGGSSALKRYDQQLNELRSVSEFISKNPLLQTPEVGSHTQNLLDIIDDNSLSYLLERGRFVRTLGFLHREKDLLEAFSSLERHKANLSLLIEGIQSKALYQIQNDIKLIANMPSDRPKPAANEADSSASSITTISYLPQALVSSQRDPGQAEQLRTFVNSWPSSNQASPPSIHASQNDHRGPRWDGCDAHDASQVNGVMFEGQGRLLQRGSVPLTFHNNRKYGDGFQINGISVDSPNDQDSAILASLNAHWTGCLTYGNKFDGSDSQSKQPSNPKAQQVNGLHCRSRKSGDKSRSGV</sequence>
<gene>
    <name evidence="2" type="ORF">EDB81DRAFT_875254</name>
</gene>
<feature type="region of interest" description="Disordered" evidence="1">
    <location>
        <begin position="188"/>
        <end position="210"/>
    </location>
</feature>
<evidence type="ECO:0000313" key="2">
    <source>
        <dbReference type="EMBL" id="KAH7176445.1"/>
    </source>
</evidence>
<feature type="compositionally biased region" description="Basic and acidic residues" evidence="1">
    <location>
        <begin position="316"/>
        <end position="325"/>
    </location>
</feature>
<dbReference type="AlphaFoldDB" id="A0A9P9FTZ7"/>
<evidence type="ECO:0000313" key="3">
    <source>
        <dbReference type="Proteomes" id="UP000738349"/>
    </source>
</evidence>
<evidence type="ECO:0000256" key="1">
    <source>
        <dbReference type="SAM" id="MobiDB-lite"/>
    </source>
</evidence>